<dbReference type="AlphaFoldDB" id="A0A0F9VS10"/>
<reference evidence="1" key="1">
    <citation type="journal article" date="2015" name="Nature">
        <title>Complex archaea that bridge the gap between prokaryotes and eukaryotes.</title>
        <authorList>
            <person name="Spang A."/>
            <person name="Saw J.H."/>
            <person name="Jorgensen S.L."/>
            <person name="Zaremba-Niedzwiedzka K."/>
            <person name="Martijn J."/>
            <person name="Lind A.E."/>
            <person name="van Eijk R."/>
            <person name="Schleper C."/>
            <person name="Guy L."/>
            <person name="Ettema T.J."/>
        </authorList>
    </citation>
    <scope>NUCLEOTIDE SEQUENCE</scope>
</reference>
<gene>
    <name evidence="1" type="ORF">LCGC14_0450440</name>
</gene>
<sequence length="40" mass="4712">MLRIIELTNENSIAAKLEDKVSREDIEKTVPLYYDAFLRN</sequence>
<dbReference type="EMBL" id="LAZR01000446">
    <property type="protein sequence ID" value="KKN68553.1"/>
    <property type="molecule type" value="Genomic_DNA"/>
</dbReference>
<name>A0A0F9VS10_9ZZZZ</name>
<accession>A0A0F9VS10</accession>
<comment type="caution">
    <text evidence="1">The sequence shown here is derived from an EMBL/GenBank/DDBJ whole genome shotgun (WGS) entry which is preliminary data.</text>
</comment>
<evidence type="ECO:0000313" key="1">
    <source>
        <dbReference type="EMBL" id="KKN68553.1"/>
    </source>
</evidence>
<organism evidence="1">
    <name type="scientific">marine sediment metagenome</name>
    <dbReference type="NCBI Taxonomy" id="412755"/>
    <lineage>
        <taxon>unclassified sequences</taxon>
        <taxon>metagenomes</taxon>
        <taxon>ecological metagenomes</taxon>
    </lineage>
</organism>
<proteinExistence type="predicted"/>
<protein>
    <submittedName>
        <fullName evidence="1">Uncharacterized protein</fullName>
    </submittedName>
</protein>